<feature type="region of interest" description="Disordered" evidence="1">
    <location>
        <begin position="332"/>
        <end position="351"/>
    </location>
</feature>
<feature type="compositionally biased region" description="Basic and acidic residues" evidence="1">
    <location>
        <begin position="332"/>
        <end position="345"/>
    </location>
</feature>
<evidence type="ECO:0000256" key="1">
    <source>
        <dbReference type="SAM" id="MobiDB-lite"/>
    </source>
</evidence>
<proteinExistence type="predicted"/>
<dbReference type="Proteomes" id="UP000189462">
    <property type="component" value="Unassembled WGS sequence"/>
</dbReference>
<comment type="caution">
    <text evidence="3">The sequence shown here is derived from an EMBL/GenBank/DDBJ whole genome shotgun (WGS) entry which is preliminary data.</text>
</comment>
<dbReference type="SUPFAM" id="SSF109604">
    <property type="entry name" value="HD-domain/PDEase-like"/>
    <property type="match status" value="1"/>
</dbReference>
<dbReference type="InterPro" id="IPR052340">
    <property type="entry name" value="RNase_Y/CdgJ"/>
</dbReference>
<accession>A0A1V3NF00</accession>
<evidence type="ECO:0000313" key="3">
    <source>
        <dbReference type="EMBL" id="OOG23677.1"/>
    </source>
</evidence>
<dbReference type="Gene3D" id="1.10.3210.10">
    <property type="entry name" value="Hypothetical protein af1432"/>
    <property type="match status" value="1"/>
</dbReference>
<keyword evidence="4" id="KW-1185">Reference proteome</keyword>
<dbReference type="AlphaFoldDB" id="A0A1V3NF00"/>
<evidence type="ECO:0000313" key="4">
    <source>
        <dbReference type="Proteomes" id="UP000189462"/>
    </source>
</evidence>
<sequence length="351" mass="37885">MGARFMMARLRRWLGLGAAPDAPRGDGRPPGVPAADSPSAEPETGIPVPDDASIARFYVESLFRMADRDGSALSSTEREWLREHRERLRGQDTSFGGLVPRLPAAMPRLMAATRDPERTSARELARMIESDPVLAANVLKVVNSPAMRMRSEAVDSLEQAVVIMGFPGMREVIAAATISPIASFDTDPRLDAAAIRQVWAHTLEAAVAVRDAAARTSPADAFELYLAGLSHSSGLMVLLRCLKSLDDVRPSSMFPGELEALARRYSAAVARDWAFPKGTVEALDQWAEGRDTPGAAVLNAAVVCVRAGALAESGTISGEQLEVIRHRLPGFGEDRRERRDGHRPSDAITAE</sequence>
<dbReference type="PANTHER" id="PTHR33525">
    <property type="match status" value="1"/>
</dbReference>
<organism evidence="3 4">
    <name type="scientific">Thioalkalivibrio denitrificans</name>
    <dbReference type="NCBI Taxonomy" id="108003"/>
    <lineage>
        <taxon>Bacteria</taxon>
        <taxon>Pseudomonadati</taxon>
        <taxon>Pseudomonadota</taxon>
        <taxon>Gammaproteobacteria</taxon>
        <taxon>Chromatiales</taxon>
        <taxon>Ectothiorhodospiraceae</taxon>
        <taxon>Thioalkalivibrio</taxon>
    </lineage>
</organism>
<name>A0A1V3NF00_9GAMM</name>
<feature type="domain" description="HDOD" evidence="2">
    <location>
        <begin position="99"/>
        <end position="289"/>
    </location>
</feature>
<reference evidence="3 4" key="1">
    <citation type="submission" date="2017-02" db="EMBL/GenBank/DDBJ databases">
        <title>Genomic diversity within the haloalkaliphilic genus Thioalkalivibrio.</title>
        <authorList>
            <person name="Ahn A.-C."/>
            <person name="Meier-Kolthoff J."/>
            <person name="Overmars L."/>
            <person name="Richter M."/>
            <person name="Woyke T."/>
            <person name="Sorokin D.Y."/>
            <person name="Muyzer G."/>
        </authorList>
    </citation>
    <scope>NUCLEOTIDE SEQUENCE [LARGE SCALE GENOMIC DNA]</scope>
    <source>
        <strain evidence="3 4">ALJD</strain>
    </source>
</reference>
<dbReference type="STRING" id="108003.B1C78_10335"/>
<dbReference type="EMBL" id="MVBK01000059">
    <property type="protein sequence ID" value="OOG23677.1"/>
    <property type="molecule type" value="Genomic_DNA"/>
</dbReference>
<dbReference type="Pfam" id="PF08668">
    <property type="entry name" value="HDOD"/>
    <property type="match status" value="1"/>
</dbReference>
<dbReference type="PROSITE" id="PS51833">
    <property type="entry name" value="HDOD"/>
    <property type="match status" value="1"/>
</dbReference>
<dbReference type="InterPro" id="IPR013976">
    <property type="entry name" value="HDOD"/>
</dbReference>
<gene>
    <name evidence="3" type="ORF">B1C78_10335</name>
</gene>
<protein>
    <recommendedName>
        <fullName evidence="2">HDOD domain-containing protein</fullName>
    </recommendedName>
</protein>
<feature type="region of interest" description="Disordered" evidence="1">
    <location>
        <begin position="18"/>
        <end position="49"/>
    </location>
</feature>
<evidence type="ECO:0000259" key="2">
    <source>
        <dbReference type="PROSITE" id="PS51833"/>
    </source>
</evidence>
<dbReference type="PANTHER" id="PTHR33525:SF6">
    <property type="entry name" value="HDOD DOMAIN-CONTAINING PROTEIN"/>
    <property type="match status" value="1"/>
</dbReference>